<dbReference type="Pfam" id="PF20253">
    <property type="entry name" value="DUF6604"/>
    <property type="match status" value="1"/>
</dbReference>
<evidence type="ECO:0000256" key="1">
    <source>
        <dbReference type="SAM" id="MobiDB-lite"/>
    </source>
</evidence>
<dbReference type="OrthoDB" id="3650634at2759"/>
<organism evidence="3 4">
    <name type="scientific">Ramularia collo-cygni</name>
    <dbReference type="NCBI Taxonomy" id="112498"/>
    <lineage>
        <taxon>Eukaryota</taxon>
        <taxon>Fungi</taxon>
        <taxon>Dikarya</taxon>
        <taxon>Ascomycota</taxon>
        <taxon>Pezizomycotina</taxon>
        <taxon>Dothideomycetes</taxon>
        <taxon>Dothideomycetidae</taxon>
        <taxon>Mycosphaerellales</taxon>
        <taxon>Mycosphaerellaceae</taxon>
        <taxon>Ramularia</taxon>
    </lineage>
</organism>
<gene>
    <name evidence="3" type="ORF">RCC_06723</name>
</gene>
<evidence type="ECO:0000259" key="2">
    <source>
        <dbReference type="Pfam" id="PF20253"/>
    </source>
</evidence>
<feature type="compositionally biased region" description="Polar residues" evidence="1">
    <location>
        <begin position="82"/>
        <end position="91"/>
    </location>
</feature>
<dbReference type="RefSeq" id="XP_023627752.1">
    <property type="nucleotide sequence ID" value="XM_023771984.1"/>
</dbReference>
<dbReference type="STRING" id="112498.A0A2D3VJ06"/>
<feature type="compositionally biased region" description="Basic and acidic residues" evidence="1">
    <location>
        <begin position="92"/>
        <end position="105"/>
    </location>
</feature>
<feature type="domain" description="DUF6604" evidence="2">
    <location>
        <begin position="9"/>
        <end position="79"/>
    </location>
</feature>
<dbReference type="GeneID" id="35601854"/>
<protein>
    <recommendedName>
        <fullName evidence="2">DUF6604 domain-containing protein</fullName>
    </recommendedName>
</protein>
<dbReference type="PANTHER" id="PTHR38795">
    <property type="entry name" value="DUF6604 DOMAIN-CONTAINING PROTEIN"/>
    <property type="match status" value="1"/>
</dbReference>
<dbReference type="AlphaFoldDB" id="A0A2D3VJ06"/>
<feature type="region of interest" description="Disordered" evidence="1">
    <location>
        <begin position="82"/>
        <end position="105"/>
    </location>
</feature>
<keyword evidence="4" id="KW-1185">Reference proteome</keyword>
<proteinExistence type="predicted"/>
<dbReference type="InterPro" id="IPR046539">
    <property type="entry name" value="DUF6604"/>
</dbReference>
<accession>A0A2D3VJ06</accession>
<evidence type="ECO:0000313" key="3">
    <source>
        <dbReference type="EMBL" id="CZT20863.1"/>
    </source>
</evidence>
<dbReference type="PANTHER" id="PTHR38795:SF1">
    <property type="entry name" value="DUF6604 DOMAIN-CONTAINING PROTEIN"/>
    <property type="match status" value="1"/>
</dbReference>
<dbReference type="Proteomes" id="UP000225277">
    <property type="component" value="Unassembled WGS sequence"/>
</dbReference>
<sequence>MGGKTKSLSSDSRDAYKLGSSSEELFFLLFCFFKDMHDIQTYLSGVWTGYKDDQISLTSAAATTDLAFDVIKQKEAELLQSEWTDSTNGSHTMKEVRAAGDRDVD</sequence>
<reference evidence="3 4" key="1">
    <citation type="submission" date="2016-03" db="EMBL/GenBank/DDBJ databases">
        <authorList>
            <person name="Ploux O."/>
        </authorList>
    </citation>
    <scope>NUCLEOTIDE SEQUENCE [LARGE SCALE GENOMIC DNA]</scope>
    <source>
        <strain evidence="3 4">URUG2</strain>
    </source>
</reference>
<evidence type="ECO:0000313" key="4">
    <source>
        <dbReference type="Proteomes" id="UP000225277"/>
    </source>
</evidence>
<dbReference type="EMBL" id="FJUY01000010">
    <property type="protein sequence ID" value="CZT20863.1"/>
    <property type="molecule type" value="Genomic_DNA"/>
</dbReference>
<name>A0A2D3VJ06_9PEZI</name>